<evidence type="ECO:0000256" key="1">
    <source>
        <dbReference type="SAM" id="MobiDB-lite"/>
    </source>
</evidence>
<organism evidence="2 3">
    <name type="scientific">Lactarius akahatsu</name>
    <dbReference type="NCBI Taxonomy" id="416441"/>
    <lineage>
        <taxon>Eukaryota</taxon>
        <taxon>Fungi</taxon>
        <taxon>Dikarya</taxon>
        <taxon>Basidiomycota</taxon>
        <taxon>Agaricomycotina</taxon>
        <taxon>Agaricomycetes</taxon>
        <taxon>Russulales</taxon>
        <taxon>Russulaceae</taxon>
        <taxon>Lactarius</taxon>
    </lineage>
</organism>
<name>A0AAD4LFZ9_9AGAM</name>
<protein>
    <submittedName>
        <fullName evidence="2">Uncharacterized protein</fullName>
    </submittedName>
</protein>
<dbReference type="EMBL" id="JAKELL010000049">
    <property type="protein sequence ID" value="KAH8987165.1"/>
    <property type="molecule type" value="Genomic_DNA"/>
</dbReference>
<feature type="region of interest" description="Disordered" evidence="1">
    <location>
        <begin position="1"/>
        <end position="26"/>
    </location>
</feature>
<dbReference type="Proteomes" id="UP001201163">
    <property type="component" value="Unassembled WGS sequence"/>
</dbReference>
<accession>A0AAD4LFZ9</accession>
<reference evidence="2" key="1">
    <citation type="submission" date="2022-01" db="EMBL/GenBank/DDBJ databases">
        <title>Comparative genomics reveals a dynamic genome evolution in the ectomycorrhizal milk-cap (Lactarius) mushrooms.</title>
        <authorList>
            <consortium name="DOE Joint Genome Institute"/>
            <person name="Lebreton A."/>
            <person name="Tang N."/>
            <person name="Kuo A."/>
            <person name="LaButti K."/>
            <person name="Drula E."/>
            <person name="Barry K."/>
            <person name="Clum A."/>
            <person name="Lipzen A."/>
            <person name="Mousain D."/>
            <person name="Ng V."/>
            <person name="Wang R."/>
            <person name="Wang X."/>
            <person name="Dai Y."/>
            <person name="Henrissat B."/>
            <person name="Grigoriev I.V."/>
            <person name="Guerin-Laguette A."/>
            <person name="Yu F."/>
            <person name="Martin F.M."/>
        </authorList>
    </citation>
    <scope>NUCLEOTIDE SEQUENCE</scope>
    <source>
        <strain evidence="2">QP</strain>
    </source>
</reference>
<keyword evidence="3" id="KW-1185">Reference proteome</keyword>
<sequence>MSDISSSMLSLTPQYTGTQDSSSPLTKQKNLALRLHSIQMQTFVEKDGNEDGGDSNDDLPQWARRSVFPDDPLMRTHVLLVAFLPTSLLHHLPGPQYRAEFLNAFSSGQSLCLACNTGAAPMTSESTALQEKGRKGRTLRRTDHLRLWSAVERIRCYLPRRRQSSRSHLSLMRVKSHAETTDGKTCWNAHSFVHVAVARHLLITFCPSAPSPRLSSFLALTAIGRLFIMWTTRREWAADPPTTPSISHALAALPAPQCIPSAILRDYPHARNFGGKFAITTDPSVDNGMRAQIFADQLREQGVPISERHSASRTQGTMHVHMLVFPCRCEDGCQGRFLVSVGDNTTRLYGVPG</sequence>
<proteinExistence type="predicted"/>
<feature type="non-terminal residue" evidence="2">
    <location>
        <position position="1"/>
    </location>
</feature>
<evidence type="ECO:0000313" key="2">
    <source>
        <dbReference type="EMBL" id="KAH8987165.1"/>
    </source>
</evidence>
<comment type="caution">
    <text evidence="2">The sequence shown here is derived from an EMBL/GenBank/DDBJ whole genome shotgun (WGS) entry which is preliminary data.</text>
</comment>
<dbReference type="AlphaFoldDB" id="A0AAD4LFZ9"/>
<gene>
    <name evidence="2" type="ORF">EDB92DRAFT_2116152</name>
</gene>
<evidence type="ECO:0000313" key="3">
    <source>
        <dbReference type="Proteomes" id="UP001201163"/>
    </source>
</evidence>